<dbReference type="EMBL" id="BSDY01000017">
    <property type="protein sequence ID" value="GLI57402.1"/>
    <property type="molecule type" value="Genomic_DNA"/>
</dbReference>
<accession>A0A9W6GPG8</accession>
<dbReference type="Gene3D" id="2.40.160.50">
    <property type="entry name" value="membrane protein fhac: a member of the omp85/tpsb transporter family"/>
    <property type="match status" value="1"/>
</dbReference>
<name>A0A9W6GPG8_9FUSO</name>
<dbReference type="InterPro" id="IPR013686">
    <property type="entry name" value="Polypept-transport_assoc_ShlB"/>
</dbReference>
<dbReference type="InterPro" id="IPR005565">
    <property type="entry name" value="Hemolysn_activator_HlyB_C"/>
</dbReference>
<keyword evidence="8" id="KW-1185">Reference proteome</keyword>
<evidence type="ECO:0000259" key="6">
    <source>
        <dbReference type="Pfam" id="PF08479"/>
    </source>
</evidence>
<evidence type="ECO:0000259" key="5">
    <source>
        <dbReference type="Pfam" id="PF03865"/>
    </source>
</evidence>
<dbReference type="GO" id="GO:0046819">
    <property type="term" value="P:protein secretion by the type V secretion system"/>
    <property type="evidence" value="ECO:0007669"/>
    <property type="project" value="TreeGrafter"/>
</dbReference>
<reference evidence="7" key="1">
    <citation type="submission" date="2022-12" db="EMBL/GenBank/DDBJ databases">
        <title>Reference genome sequencing for broad-spectrum identification of bacterial and archaeal isolates by mass spectrometry.</title>
        <authorList>
            <person name="Sekiguchi Y."/>
            <person name="Tourlousse D.M."/>
        </authorList>
    </citation>
    <scope>NUCLEOTIDE SEQUENCE</scope>
    <source>
        <strain evidence="7">10succ1</strain>
    </source>
</reference>
<keyword evidence="4" id="KW-0175">Coiled coil</keyword>
<evidence type="ECO:0000313" key="8">
    <source>
        <dbReference type="Proteomes" id="UP001144471"/>
    </source>
</evidence>
<sequence>MRRGRSLIYITLLIVIISQAVAAKEVRSSAERTQELEMRRLKDERVQQELKGELKKLETQKEEEEKLEITSDQKFYISKITLINAELISTKEKRAIISKYVNREIGLKEIDELIREITNLYIKKGYVSARVSIPTDQNLKSQELKLKIFEGKVEEIKINDGGRKDNLKKKYNLQLKEGDVVDLRKIEHSESIINGVPKSKGVYKLVPGEKYGQTILEGETEGSKIGNFDLTYDNLGQEGTGRNNVRAGYSHGDIIGISDVLYIQGSTTLKDEREQYNRSVFVDYKIPLKLWETGLAYSYSRSKEHIDGDVSTILQESEVESIKLKLNRSLYNGARGKLKMVSAFTVKESDSYIQKSWVETTSYKSSQYDIGVSYTGIISGGSAYGKVNYVRGLGSLGADKDPDNSEARRQFDKIKLYGRYYKPLKWLENSLAYETTLEGQYSLDDLYSSDKFYIGDDLTVRGFQNGVSGENGMFVRQQLYYSINSGGMAGKLKVIQGAQLFIGADYGFADNSINKESSQYLSREEVFSVSVGIKKNFARGSLSTTYSVPIKAPDYVEKDEGGIFYILASIYL</sequence>
<dbReference type="RefSeq" id="WP_281836996.1">
    <property type="nucleotide sequence ID" value="NZ_BSDY01000017.1"/>
</dbReference>
<feature type="coiled-coil region" evidence="4">
    <location>
        <begin position="40"/>
        <end position="70"/>
    </location>
</feature>
<comment type="caution">
    <text evidence="7">The sequence shown here is derived from an EMBL/GenBank/DDBJ whole genome shotgun (WGS) entry which is preliminary data.</text>
</comment>
<dbReference type="Pfam" id="PF03865">
    <property type="entry name" value="ShlB"/>
    <property type="match status" value="1"/>
</dbReference>
<feature type="domain" description="Polypeptide-transport-associated ShlB-type" evidence="6">
    <location>
        <begin position="75"/>
        <end position="151"/>
    </location>
</feature>
<dbReference type="PIRSF" id="PIRSF029745">
    <property type="entry name" value="FhaC"/>
    <property type="match status" value="1"/>
</dbReference>
<keyword evidence="3" id="KW-0998">Cell outer membrane</keyword>
<dbReference type="InterPro" id="IPR027282">
    <property type="entry name" value="TPS"/>
</dbReference>
<dbReference type="InterPro" id="IPR051544">
    <property type="entry name" value="TPS_OM_transporter"/>
</dbReference>
<keyword evidence="2" id="KW-0812">Transmembrane</keyword>
<dbReference type="Pfam" id="PF08479">
    <property type="entry name" value="POTRA_2"/>
    <property type="match status" value="1"/>
</dbReference>
<feature type="domain" description="Haemolysin activator HlyB C-terminal" evidence="5">
    <location>
        <begin position="213"/>
        <end position="534"/>
    </location>
</feature>
<evidence type="ECO:0000256" key="4">
    <source>
        <dbReference type="SAM" id="Coils"/>
    </source>
</evidence>
<evidence type="ECO:0000256" key="1">
    <source>
        <dbReference type="ARBA" id="ARBA00022452"/>
    </source>
</evidence>
<dbReference type="GO" id="GO:0008320">
    <property type="term" value="F:protein transmembrane transporter activity"/>
    <property type="evidence" value="ECO:0007669"/>
    <property type="project" value="TreeGrafter"/>
</dbReference>
<proteinExistence type="predicted"/>
<dbReference type="PANTHER" id="PTHR34597">
    <property type="entry name" value="SLR1661 PROTEIN"/>
    <property type="match status" value="1"/>
</dbReference>
<dbReference type="AlphaFoldDB" id="A0A9W6GPG8"/>
<dbReference type="PANTHER" id="PTHR34597:SF3">
    <property type="entry name" value="OUTER MEMBRANE TRANSPORTER CDIB"/>
    <property type="match status" value="1"/>
</dbReference>
<evidence type="ECO:0000256" key="3">
    <source>
        <dbReference type="ARBA" id="ARBA00023237"/>
    </source>
</evidence>
<organism evidence="7 8">
    <name type="scientific">Propionigenium maris DSM 9537</name>
    <dbReference type="NCBI Taxonomy" id="1123000"/>
    <lineage>
        <taxon>Bacteria</taxon>
        <taxon>Fusobacteriati</taxon>
        <taxon>Fusobacteriota</taxon>
        <taxon>Fusobacteriia</taxon>
        <taxon>Fusobacteriales</taxon>
        <taxon>Fusobacteriaceae</taxon>
        <taxon>Propionigenium</taxon>
    </lineage>
</organism>
<dbReference type="Gene3D" id="3.10.20.310">
    <property type="entry name" value="membrane protein fhac"/>
    <property type="match status" value="1"/>
</dbReference>
<evidence type="ECO:0000313" key="7">
    <source>
        <dbReference type="EMBL" id="GLI57402.1"/>
    </source>
</evidence>
<dbReference type="GO" id="GO:0098046">
    <property type="term" value="C:type V protein secretion system complex"/>
    <property type="evidence" value="ECO:0007669"/>
    <property type="project" value="TreeGrafter"/>
</dbReference>
<dbReference type="Proteomes" id="UP001144471">
    <property type="component" value="Unassembled WGS sequence"/>
</dbReference>
<keyword evidence="1" id="KW-0472">Membrane</keyword>
<protein>
    <submittedName>
        <fullName evidence="7">Peptide ABC transporter permease</fullName>
    </submittedName>
</protein>
<gene>
    <name evidence="7" type="ORF">PM10SUCC1_29160</name>
</gene>
<keyword evidence="1" id="KW-1134">Transmembrane beta strand</keyword>
<evidence type="ECO:0000256" key="2">
    <source>
        <dbReference type="ARBA" id="ARBA00022692"/>
    </source>
</evidence>